<dbReference type="Pfam" id="PF07642">
    <property type="entry name" value="BBP2"/>
    <property type="match status" value="1"/>
</dbReference>
<reference evidence="2 4" key="2">
    <citation type="submission" date="2018-06" db="EMBL/GenBank/DDBJ databases">
        <authorList>
            <consortium name="Pathogen Informatics"/>
            <person name="Doyle S."/>
        </authorList>
    </citation>
    <scope>NUCLEOTIDE SEQUENCE [LARGE SCALE GENOMIC DNA]</scope>
    <source>
        <strain evidence="2 4">NCTC12388</strain>
    </source>
</reference>
<evidence type="ECO:0000313" key="4">
    <source>
        <dbReference type="Proteomes" id="UP000254476"/>
    </source>
</evidence>
<dbReference type="STRING" id="45066.Lgra_3267"/>
<organism evidence="2 4">
    <name type="scientific">Legionella gratiana</name>
    <dbReference type="NCBI Taxonomy" id="45066"/>
    <lineage>
        <taxon>Bacteria</taxon>
        <taxon>Pseudomonadati</taxon>
        <taxon>Pseudomonadota</taxon>
        <taxon>Gammaproteobacteria</taxon>
        <taxon>Legionellales</taxon>
        <taxon>Legionellaceae</taxon>
        <taxon>Legionella</taxon>
    </lineage>
</organism>
<accession>A0A378JE97</accession>
<name>A0A378JE97_9GAMM</name>
<evidence type="ECO:0000313" key="3">
    <source>
        <dbReference type="Proteomes" id="UP000054691"/>
    </source>
</evidence>
<keyword evidence="3" id="KW-1185">Reference proteome</keyword>
<dbReference type="EMBL" id="LNYE01000029">
    <property type="protein sequence ID" value="KTD06490.1"/>
    <property type="molecule type" value="Genomic_DNA"/>
</dbReference>
<protein>
    <recommendedName>
        <fullName evidence="5">Porin</fullName>
    </recommendedName>
</protein>
<evidence type="ECO:0000313" key="2">
    <source>
        <dbReference type="EMBL" id="STX45311.1"/>
    </source>
</evidence>
<dbReference type="EMBL" id="UGOB01000001">
    <property type="protein sequence ID" value="STX45311.1"/>
    <property type="molecule type" value="Genomic_DNA"/>
</dbReference>
<reference evidence="1 3" key="1">
    <citation type="submission" date="2015-11" db="EMBL/GenBank/DDBJ databases">
        <title>Genomic analysis of 38 Legionella species identifies large and diverse effector repertoires.</title>
        <authorList>
            <person name="Burstein D."/>
            <person name="Amaro F."/>
            <person name="Zusman T."/>
            <person name="Lifshitz Z."/>
            <person name="Cohen O."/>
            <person name="Gilbert J.A."/>
            <person name="Pupko T."/>
            <person name="Shuman H.A."/>
            <person name="Segal G."/>
        </authorList>
    </citation>
    <scope>NUCLEOTIDE SEQUENCE [LARGE SCALE GENOMIC DNA]</scope>
    <source>
        <strain evidence="1 3">Lyon 8420412</strain>
    </source>
</reference>
<dbReference type="Proteomes" id="UP000054691">
    <property type="component" value="Unassembled WGS sequence"/>
</dbReference>
<dbReference type="RefSeq" id="WP_058500230.1">
    <property type="nucleotide sequence ID" value="NZ_CAAAHW010000005.1"/>
</dbReference>
<evidence type="ECO:0008006" key="5">
    <source>
        <dbReference type="Google" id="ProtNLM"/>
    </source>
</evidence>
<dbReference type="AlphaFoldDB" id="A0A378JE97"/>
<dbReference type="SUPFAM" id="SSF56935">
    <property type="entry name" value="Porins"/>
    <property type="match status" value="1"/>
</dbReference>
<dbReference type="Proteomes" id="UP000254476">
    <property type="component" value="Unassembled WGS sequence"/>
</dbReference>
<gene>
    <name evidence="1" type="ORF">Lgra_3267</name>
    <name evidence="2" type="ORF">NCTC12388_02040</name>
</gene>
<evidence type="ECO:0000313" key="1">
    <source>
        <dbReference type="EMBL" id="KTD06490.1"/>
    </source>
</evidence>
<proteinExistence type="predicted"/>
<dbReference type="InterPro" id="IPR011486">
    <property type="entry name" value="BBP2"/>
</dbReference>
<sequence length="386" mass="41949">MKKSIAQILLYISFSILIVPTWAKTTEAETTSISLPYPAITGPLVANSNPFNIEAGPFEKIYITGALSGFGLRQNNPVMGNPNSLLDLDNGQLFIQNTRGLLQFYVQAGGYSLPSLGTPYLRMDDTTRDFFGPVPVAFITLAPSDNFSIMAGKLFTLIGAENTFTFQNFNVERGLLWNQTNAVNRGVHVHYTHGPASVSVSLNDGFYSGRLNWLSGLVTYTINSKNSISVVASGNIKHDNQWSLVTPLAQNNSQIYDLIYSYTSGRLIIGPTLQFTHVPKDPGIGLLDSASSYGAGLAIKFSFNTHWSLTGRAEYIDTTGGINLAYGPGSNAWSLTLTPTYQRDIFFVRGEASLVDANNITAGSAFGQDGTKHSQERLLIETGVLF</sequence>